<evidence type="ECO:0000256" key="8">
    <source>
        <dbReference type="ARBA" id="ARBA00023125"/>
    </source>
</evidence>
<comment type="catalytic activity">
    <reaction evidence="14 15">
        <text>ATP + H2O = ADP + phosphate + H(+)</text>
        <dbReference type="Rhea" id="RHEA:13065"/>
        <dbReference type="ChEBI" id="CHEBI:15377"/>
        <dbReference type="ChEBI" id="CHEBI:15378"/>
        <dbReference type="ChEBI" id="CHEBI:30616"/>
        <dbReference type="ChEBI" id="CHEBI:43474"/>
        <dbReference type="ChEBI" id="CHEBI:456216"/>
        <dbReference type="EC" id="5.6.2.4"/>
    </reaction>
</comment>
<evidence type="ECO:0000256" key="3">
    <source>
        <dbReference type="ARBA" id="ARBA00022741"/>
    </source>
</evidence>
<dbReference type="GO" id="GO:0003677">
    <property type="term" value="F:DNA binding"/>
    <property type="evidence" value="ECO:0007669"/>
    <property type="project" value="UniProtKB-KW"/>
</dbReference>
<keyword evidence="4 15" id="KW-0227">DNA damage</keyword>
<dbReference type="PANTHER" id="PTHR47964:SF1">
    <property type="entry name" value="ATP-DEPENDENT DNA HELICASE HOMOLOG RECG, CHLOROPLASTIC"/>
    <property type="match status" value="1"/>
</dbReference>
<accession>A0A7V1PWJ3</accession>
<dbReference type="Pfam" id="PF00270">
    <property type="entry name" value="DEAD"/>
    <property type="match status" value="1"/>
</dbReference>
<dbReference type="EC" id="5.6.2.4" evidence="13 15"/>
<dbReference type="AlphaFoldDB" id="A0A7V1PWJ3"/>
<dbReference type="Pfam" id="PF00271">
    <property type="entry name" value="Helicase_C"/>
    <property type="match status" value="1"/>
</dbReference>
<dbReference type="InterPro" id="IPR014001">
    <property type="entry name" value="Helicase_ATP-bd"/>
</dbReference>
<dbReference type="InterPro" id="IPR045562">
    <property type="entry name" value="RecG_dom3_C"/>
</dbReference>
<dbReference type="Proteomes" id="UP000886005">
    <property type="component" value="Unassembled WGS sequence"/>
</dbReference>
<feature type="domain" description="Helicase ATP-binding" evidence="16">
    <location>
        <begin position="283"/>
        <end position="444"/>
    </location>
</feature>
<dbReference type="GO" id="GO:0006281">
    <property type="term" value="P:DNA repair"/>
    <property type="evidence" value="ECO:0007669"/>
    <property type="project" value="UniProtKB-UniRule"/>
</dbReference>
<dbReference type="CDD" id="cd17992">
    <property type="entry name" value="DEXHc_RecG"/>
    <property type="match status" value="1"/>
</dbReference>
<reference evidence="18" key="1">
    <citation type="journal article" date="2020" name="mSystems">
        <title>Genome- and Community-Level Interaction Insights into Carbon Utilization and Element Cycling Functions of Hydrothermarchaeota in Hydrothermal Sediment.</title>
        <authorList>
            <person name="Zhou Z."/>
            <person name="Liu Y."/>
            <person name="Xu W."/>
            <person name="Pan J."/>
            <person name="Luo Z.H."/>
            <person name="Li M."/>
        </authorList>
    </citation>
    <scope>NUCLEOTIDE SEQUENCE [LARGE SCALE GENOMIC DNA]</scope>
    <source>
        <strain evidence="18">HyVt-456</strain>
    </source>
</reference>
<evidence type="ECO:0000256" key="14">
    <source>
        <dbReference type="ARBA" id="ARBA00048988"/>
    </source>
</evidence>
<dbReference type="NCBIfam" id="NF008168">
    <property type="entry name" value="PRK10917.2-2"/>
    <property type="match status" value="1"/>
</dbReference>
<dbReference type="GO" id="GO:0016787">
    <property type="term" value="F:hydrolase activity"/>
    <property type="evidence" value="ECO:0007669"/>
    <property type="project" value="UniProtKB-KW"/>
</dbReference>
<dbReference type="GO" id="GO:0005524">
    <property type="term" value="F:ATP binding"/>
    <property type="evidence" value="ECO:0007669"/>
    <property type="project" value="UniProtKB-KW"/>
</dbReference>
<dbReference type="InterPro" id="IPR004609">
    <property type="entry name" value="ATP-dep_DNA_helicase_RecG"/>
</dbReference>
<dbReference type="SUPFAM" id="SSF50249">
    <property type="entry name" value="Nucleic acid-binding proteins"/>
    <property type="match status" value="1"/>
</dbReference>
<evidence type="ECO:0000256" key="1">
    <source>
        <dbReference type="ARBA" id="ARBA00007504"/>
    </source>
</evidence>
<dbReference type="Gene3D" id="2.40.50.140">
    <property type="entry name" value="Nucleic acid-binding proteins"/>
    <property type="match status" value="1"/>
</dbReference>
<organism evidence="18">
    <name type="scientific">Caldithrix abyssi</name>
    <dbReference type="NCBI Taxonomy" id="187145"/>
    <lineage>
        <taxon>Bacteria</taxon>
        <taxon>Pseudomonadati</taxon>
        <taxon>Calditrichota</taxon>
        <taxon>Calditrichia</taxon>
        <taxon>Calditrichales</taxon>
        <taxon>Calditrichaceae</taxon>
        <taxon>Caldithrix</taxon>
    </lineage>
</organism>
<keyword evidence="11" id="KW-0413">Isomerase</keyword>
<keyword evidence="5 15" id="KW-0378">Hydrolase</keyword>
<dbReference type="NCBIfam" id="TIGR00643">
    <property type="entry name" value="recG"/>
    <property type="match status" value="1"/>
</dbReference>
<evidence type="ECO:0000256" key="11">
    <source>
        <dbReference type="ARBA" id="ARBA00023235"/>
    </source>
</evidence>
<evidence type="ECO:0000256" key="2">
    <source>
        <dbReference type="ARBA" id="ARBA00017846"/>
    </source>
</evidence>
<dbReference type="NCBIfam" id="NF008165">
    <property type="entry name" value="PRK10917.1-3"/>
    <property type="match status" value="1"/>
</dbReference>
<dbReference type="InterPro" id="IPR047112">
    <property type="entry name" value="RecG/Mfd"/>
</dbReference>
<dbReference type="GO" id="GO:0006310">
    <property type="term" value="P:DNA recombination"/>
    <property type="evidence" value="ECO:0007669"/>
    <property type="project" value="UniProtKB-UniRule"/>
</dbReference>
<keyword evidence="6 15" id="KW-0347">Helicase</keyword>
<dbReference type="Pfam" id="PF17191">
    <property type="entry name" value="RecG_wedge"/>
    <property type="match status" value="1"/>
</dbReference>
<keyword evidence="10 15" id="KW-0234">DNA repair</keyword>
<comment type="caution">
    <text evidence="18">The sequence shown here is derived from an EMBL/GenBank/DDBJ whole genome shotgun (WGS) entry which is preliminary data.</text>
</comment>
<evidence type="ECO:0000256" key="13">
    <source>
        <dbReference type="ARBA" id="ARBA00034808"/>
    </source>
</evidence>
<dbReference type="InterPro" id="IPR027417">
    <property type="entry name" value="P-loop_NTPase"/>
</dbReference>
<name>A0A7V1PWJ3_CALAY</name>
<dbReference type="InterPro" id="IPR012340">
    <property type="entry name" value="NA-bd_OB-fold"/>
</dbReference>
<gene>
    <name evidence="18" type="primary">recG</name>
    <name evidence="18" type="ORF">ENJ10_13275</name>
</gene>
<dbReference type="InterPro" id="IPR011545">
    <property type="entry name" value="DEAD/DEAH_box_helicase_dom"/>
</dbReference>
<dbReference type="PROSITE" id="PS51192">
    <property type="entry name" value="HELICASE_ATP_BIND_1"/>
    <property type="match status" value="1"/>
</dbReference>
<dbReference type="GO" id="GO:0043138">
    <property type="term" value="F:3'-5' DNA helicase activity"/>
    <property type="evidence" value="ECO:0007669"/>
    <property type="project" value="UniProtKB-EC"/>
</dbReference>
<keyword evidence="8" id="KW-0238">DNA-binding</keyword>
<comment type="similarity">
    <text evidence="1 15">Belongs to the helicase family. RecG subfamily.</text>
</comment>
<dbReference type="PANTHER" id="PTHR47964">
    <property type="entry name" value="ATP-DEPENDENT DNA HELICASE HOMOLOG RECG, CHLOROPLASTIC"/>
    <property type="match status" value="1"/>
</dbReference>
<evidence type="ECO:0000256" key="7">
    <source>
        <dbReference type="ARBA" id="ARBA00022840"/>
    </source>
</evidence>
<keyword evidence="7 15" id="KW-0067">ATP-binding</keyword>
<evidence type="ECO:0000256" key="4">
    <source>
        <dbReference type="ARBA" id="ARBA00022763"/>
    </source>
</evidence>
<evidence type="ECO:0000313" key="18">
    <source>
        <dbReference type="EMBL" id="HED11657.1"/>
    </source>
</evidence>
<dbReference type="InterPro" id="IPR001650">
    <property type="entry name" value="Helicase_C-like"/>
</dbReference>
<sequence length="697" mass="79850">MSISYEPFDITYFKGIGPRRAEVLAKHGLDDLRQLLHFFPRRYIDRRNIVRMDALQENQEATVIGKVESAGIRRGRRPFFSITVSDGFGFVEAVWFNSINFFKNLFTIGEWVSLSGKVSFYRGYSMSHPDYDRLGELDLDAIQKTGVIIPLYPGSEDFKKAGINTHTFRRLFKQIFEKKLLSFDEHLPEEIRTHYGFPDLDAAYKNMHLPQDARTLDAARDRFIYEEFFFLQILFALHKKHAGEKPKGIAFVRPSRKLKQLYEALPFELTGAQKRVIREIREDMRREKSMNRLLQGDVGAGKTLVALMAALTALDNGFQVAMMAPTEILAEQHYLSIRRMLEPFDVNVLLLVGGQGSRVRNEILAQIRTEQPLFVVGTHAVSQETVEFARLGLVIIDEQHRFGVMQRGALMYKGREVDTLVMTATPIPRTLAMTAYGSLDVSIMDELPKSRKPIRTVWRYDNQAGKLYQFILERVRAGEQAYIVYPLVEESEKLDLKAAAEAFEFLREGPLKSARVGLLHGRMKSAEKEEVMRKFNAGETDVLVATTVIEVGVDVPQATIMVIEHAERFGLAQLHQLRGRVGRSGLQSYCILKTPYNIGEIARERIRIMTETNDGFVIAEKDLELRGWGDFFGTRQSGMPAFNVANPIRDREVLENARRDAFRLVENDPHLRHEQHKALRKKVAAEYKEKIKIFNIS</sequence>
<dbReference type="Gene3D" id="3.40.50.300">
    <property type="entry name" value="P-loop containing nucleotide triphosphate hydrolases"/>
    <property type="match status" value="2"/>
</dbReference>
<keyword evidence="9 15" id="KW-0233">DNA recombination</keyword>
<evidence type="ECO:0000256" key="10">
    <source>
        <dbReference type="ARBA" id="ARBA00023204"/>
    </source>
</evidence>
<comment type="catalytic activity">
    <reaction evidence="12 15">
        <text>Couples ATP hydrolysis with the unwinding of duplex DNA by translocating in the 3'-5' direction.</text>
        <dbReference type="EC" id="5.6.2.4"/>
    </reaction>
</comment>
<evidence type="ECO:0000256" key="12">
    <source>
        <dbReference type="ARBA" id="ARBA00034617"/>
    </source>
</evidence>
<comment type="function">
    <text evidence="15">Plays a critical role in recombination and DNA repair. Helps process Holliday junction intermediates to mature products by catalyzing branch migration. Has replication fork regression activity, unwinds stalled or blocked replication forks to make a HJ that can be resolved. Has a DNA unwinding activity characteristic of a DNA helicase with 3'-5' polarity.</text>
</comment>
<evidence type="ECO:0000259" key="17">
    <source>
        <dbReference type="PROSITE" id="PS51194"/>
    </source>
</evidence>
<evidence type="ECO:0000259" key="16">
    <source>
        <dbReference type="PROSITE" id="PS51192"/>
    </source>
</evidence>
<feature type="domain" description="Helicase C-terminal" evidence="17">
    <location>
        <begin position="466"/>
        <end position="624"/>
    </location>
</feature>
<evidence type="ECO:0000256" key="6">
    <source>
        <dbReference type="ARBA" id="ARBA00022806"/>
    </source>
</evidence>
<dbReference type="Pfam" id="PF19833">
    <property type="entry name" value="RecG_dom3_C"/>
    <property type="match status" value="1"/>
</dbReference>
<dbReference type="EMBL" id="DRLD01000372">
    <property type="protein sequence ID" value="HED11657.1"/>
    <property type="molecule type" value="Genomic_DNA"/>
</dbReference>
<dbReference type="SMART" id="SM00490">
    <property type="entry name" value="HELICc"/>
    <property type="match status" value="1"/>
</dbReference>
<evidence type="ECO:0000256" key="15">
    <source>
        <dbReference type="RuleBase" id="RU363016"/>
    </source>
</evidence>
<dbReference type="SMART" id="SM00487">
    <property type="entry name" value="DEXDc"/>
    <property type="match status" value="1"/>
</dbReference>
<evidence type="ECO:0000256" key="9">
    <source>
        <dbReference type="ARBA" id="ARBA00023172"/>
    </source>
</evidence>
<dbReference type="SUPFAM" id="SSF52540">
    <property type="entry name" value="P-loop containing nucleoside triphosphate hydrolases"/>
    <property type="match status" value="2"/>
</dbReference>
<keyword evidence="3 15" id="KW-0547">Nucleotide-binding</keyword>
<proteinExistence type="inferred from homology"/>
<dbReference type="InterPro" id="IPR033454">
    <property type="entry name" value="RecG_wedge"/>
</dbReference>
<evidence type="ECO:0000256" key="5">
    <source>
        <dbReference type="ARBA" id="ARBA00022801"/>
    </source>
</evidence>
<protein>
    <recommendedName>
        <fullName evidence="2 15">ATP-dependent DNA helicase RecG</fullName>
        <ecNumber evidence="13 15">5.6.2.4</ecNumber>
    </recommendedName>
</protein>
<dbReference type="CDD" id="cd04488">
    <property type="entry name" value="RecG_wedge_OBF"/>
    <property type="match status" value="1"/>
</dbReference>
<dbReference type="PROSITE" id="PS51194">
    <property type="entry name" value="HELICASE_CTER"/>
    <property type="match status" value="1"/>
</dbReference>